<evidence type="ECO:0000313" key="2">
    <source>
        <dbReference type="EMBL" id="MBM9468520.1"/>
    </source>
</evidence>
<evidence type="ECO:0000256" key="1">
    <source>
        <dbReference type="SAM" id="MobiDB-lite"/>
    </source>
</evidence>
<sequence length="141" mass="15225">MVRIDDLPSGPRWSDFAALTAPLGVRSILSVRLLAHRREHAALTVSPRRPGPSTAPPSRRAGGWARTRRSPSSACDRPRTCTPRRGAATSSASQRNPDGARCTLTEDDAVQVLVRASQHSDRKLVDVATRVVETGALPELE</sequence>
<reference evidence="2" key="1">
    <citation type="submission" date="2021-01" db="EMBL/GenBank/DDBJ databases">
        <title>YIM 132084 draft genome.</title>
        <authorList>
            <person name="An D."/>
        </authorList>
    </citation>
    <scope>NUCLEOTIDE SEQUENCE</scope>
    <source>
        <strain evidence="2">YIM 132084</strain>
    </source>
</reference>
<name>A0A939BZT9_9ACTN</name>
<dbReference type="RefSeq" id="WP_205261476.1">
    <property type="nucleotide sequence ID" value="NZ_JAERWK010000019.1"/>
</dbReference>
<organism evidence="2 3">
    <name type="scientific">Nakamurella leprariae</name>
    <dbReference type="NCBI Taxonomy" id="2803911"/>
    <lineage>
        <taxon>Bacteria</taxon>
        <taxon>Bacillati</taxon>
        <taxon>Actinomycetota</taxon>
        <taxon>Actinomycetes</taxon>
        <taxon>Nakamurellales</taxon>
        <taxon>Nakamurellaceae</taxon>
        <taxon>Nakamurella</taxon>
    </lineage>
</organism>
<comment type="caution">
    <text evidence="2">The sequence shown here is derived from an EMBL/GenBank/DDBJ whole genome shotgun (WGS) entry which is preliminary data.</text>
</comment>
<feature type="region of interest" description="Disordered" evidence="1">
    <location>
        <begin position="40"/>
        <end position="103"/>
    </location>
</feature>
<dbReference type="Gene3D" id="1.10.10.10">
    <property type="entry name" value="Winged helix-like DNA-binding domain superfamily/Winged helix DNA-binding domain"/>
    <property type="match status" value="1"/>
</dbReference>
<gene>
    <name evidence="2" type="ORF">JL106_14645</name>
</gene>
<dbReference type="InterPro" id="IPR036388">
    <property type="entry name" value="WH-like_DNA-bd_sf"/>
</dbReference>
<dbReference type="AlphaFoldDB" id="A0A939BZT9"/>
<proteinExistence type="predicted"/>
<accession>A0A939BZT9</accession>
<dbReference type="EMBL" id="JAERWK010000019">
    <property type="protein sequence ID" value="MBM9468520.1"/>
    <property type="molecule type" value="Genomic_DNA"/>
</dbReference>
<protein>
    <submittedName>
        <fullName evidence="2">ANTAR domain-containing protein</fullName>
    </submittedName>
</protein>
<evidence type="ECO:0000313" key="3">
    <source>
        <dbReference type="Proteomes" id="UP000663792"/>
    </source>
</evidence>
<keyword evidence="3" id="KW-1185">Reference proteome</keyword>
<dbReference type="Proteomes" id="UP000663792">
    <property type="component" value="Unassembled WGS sequence"/>
</dbReference>